<protein>
    <submittedName>
        <fullName evidence="2">Uncharacterized protein</fullName>
    </submittedName>
</protein>
<evidence type="ECO:0000313" key="3">
    <source>
        <dbReference type="Proteomes" id="UP000693970"/>
    </source>
</evidence>
<sequence length="232" mass="26116">MGRRPYAESTFTYGVVIKIPDDMCWYVLIKRLEDLQTTAQTLETIAARAIPTKQNKSSREVNGSSEEDETSIDEEDSDEEALGHVAKYARAHRSVVVSEYDLEKVDTEFTNEELDLNSLDIFTHDLQEAAKGAFDRILGTNDHNLTMTPIVGHGDDEHNIVLALHSTEQHFHSSVDAFTGVKFKEIPLIAMDPDKKKTLDENISKVLTACGLLTTKFHTPNWVMFTAVRVFD</sequence>
<proteinExistence type="predicted"/>
<reference evidence="2" key="2">
    <citation type="submission" date="2021-04" db="EMBL/GenBank/DDBJ databases">
        <authorList>
            <person name="Podell S."/>
        </authorList>
    </citation>
    <scope>NUCLEOTIDE SEQUENCE</scope>
    <source>
        <strain evidence="2">Hildebrandi</strain>
    </source>
</reference>
<evidence type="ECO:0000313" key="2">
    <source>
        <dbReference type="EMBL" id="KAG7358117.1"/>
    </source>
</evidence>
<comment type="caution">
    <text evidence="2">The sequence shown here is derived from an EMBL/GenBank/DDBJ whole genome shotgun (WGS) entry which is preliminary data.</text>
</comment>
<dbReference type="Proteomes" id="UP000693970">
    <property type="component" value="Unassembled WGS sequence"/>
</dbReference>
<feature type="compositionally biased region" description="Acidic residues" evidence="1">
    <location>
        <begin position="65"/>
        <end position="78"/>
    </location>
</feature>
<dbReference type="EMBL" id="JAGRRH010000014">
    <property type="protein sequence ID" value="KAG7358117.1"/>
    <property type="molecule type" value="Genomic_DNA"/>
</dbReference>
<keyword evidence="3" id="KW-1185">Reference proteome</keyword>
<feature type="compositionally biased region" description="Polar residues" evidence="1">
    <location>
        <begin position="52"/>
        <end position="63"/>
    </location>
</feature>
<feature type="region of interest" description="Disordered" evidence="1">
    <location>
        <begin position="52"/>
        <end position="78"/>
    </location>
</feature>
<reference evidence="2" key="1">
    <citation type="journal article" date="2021" name="Sci. Rep.">
        <title>Diploid genomic architecture of Nitzschia inconspicua, an elite biomass production diatom.</title>
        <authorList>
            <person name="Oliver A."/>
            <person name="Podell S."/>
            <person name="Pinowska A."/>
            <person name="Traller J.C."/>
            <person name="Smith S.R."/>
            <person name="McClure R."/>
            <person name="Beliaev A."/>
            <person name="Bohutskyi P."/>
            <person name="Hill E.A."/>
            <person name="Rabines A."/>
            <person name="Zheng H."/>
            <person name="Allen L.Z."/>
            <person name="Kuo A."/>
            <person name="Grigoriev I.V."/>
            <person name="Allen A.E."/>
            <person name="Hazlebeck D."/>
            <person name="Allen E.E."/>
        </authorList>
    </citation>
    <scope>NUCLEOTIDE SEQUENCE</scope>
    <source>
        <strain evidence="2">Hildebrandi</strain>
    </source>
</reference>
<accession>A0A9K3L9G7</accession>
<evidence type="ECO:0000256" key="1">
    <source>
        <dbReference type="SAM" id="MobiDB-lite"/>
    </source>
</evidence>
<gene>
    <name evidence="2" type="ORF">IV203_014704</name>
</gene>
<name>A0A9K3L9G7_9STRA</name>
<organism evidence="2 3">
    <name type="scientific">Nitzschia inconspicua</name>
    <dbReference type="NCBI Taxonomy" id="303405"/>
    <lineage>
        <taxon>Eukaryota</taxon>
        <taxon>Sar</taxon>
        <taxon>Stramenopiles</taxon>
        <taxon>Ochrophyta</taxon>
        <taxon>Bacillariophyta</taxon>
        <taxon>Bacillariophyceae</taxon>
        <taxon>Bacillariophycidae</taxon>
        <taxon>Bacillariales</taxon>
        <taxon>Bacillariaceae</taxon>
        <taxon>Nitzschia</taxon>
    </lineage>
</organism>
<dbReference type="AlphaFoldDB" id="A0A9K3L9G7"/>